<gene>
    <name evidence="1" type="ORF">GCM10009831_03830</name>
</gene>
<proteinExistence type="predicted"/>
<organism evidence="1 2">
    <name type="scientific">Dietzia cercidiphylli</name>
    <dbReference type="NCBI Taxonomy" id="498199"/>
    <lineage>
        <taxon>Bacteria</taxon>
        <taxon>Bacillati</taxon>
        <taxon>Actinomycetota</taxon>
        <taxon>Actinomycetes</taxon>
        <taxon>Mycobacteriales</taxon>
        <taxon>Dietziaceae</taxon>
        <taxon>Dietzia</taxon>
    </lineage>
</organism>
<dbReference type="Proteomes" id="UP001500383">
    <property type="component" value="Unassembled WGS sequence"/>
</dbReference>
<sequence length="328" mass="33925">MVLPLIPLAIIGVGAVSGVGGTALGFKGGFDIKKANKSVRQAVEQYEAERSVMEELETKTNAAVLELGERQERAIRLVVERFAEFLRRNEKQVSESEKLLLDGLEASSGRVAIGRDLDQDSMAWIGGMFSSAAVGMAINSGVPAAVTALASASTGTAISTLSGVAASNATLAALGGGSLAAGGGGMAAGALALNFVTIGPAILVSGFMVAGQGTKAKSKARVNQAEVAEAIAKMKRTRVEFDAIVSRSVEMRSILDDLVDRAVSALDALEEQQFDPELHAGPFQLALVTTLAVRDVASAGLVDEDGQLSEGTAAFVVKHKAWVKEPES</sequence>
<evidence type="ECO:0000313" key="1">
    <source>
        <dbReference type="EMBL" id="GAA1698897.1"/>
    </source>
</evidence>
<evidence type="ECO:0000313" key="2">
    <source>
        <dbReference type="Proteomes" id="UP001500383"/>
    </source>
</evidence>
<comment type="caution">
    <text evidence="1">The sequence shown here is derived from an EMBL/GenBank/DDBJ whole genome shotgun (WGS) entry which is preliminary data.</text>
</comment>
<name>A0ABN2I5G5_9ACTN</name>
<keyword evidence="2" id="KW-1185">Reference proteome</keyword>
<dbReference type="EMBL" id="BAAAQG010000003">
    <property type="protein sequence ID" value="GAA1698897.1"/>
    <property type="molecule type" value="Genomic_DNA"/>
</dbReference>
<protein>
    <recommendedName>
        <fullName evidence="3">Integral membrane protein</fullName>
    </recommendedName>
</protein>
<evidence type="ECO:0008006" key="3">
    <source>
        <dbReference type="Google" id="ProtNLM"/>
    </source>
</evidence>
<dbReference type="RefSeq" id="WP_182659139.1">
    <property type="nucleotide sequence ID" value="NZ_BAAAQG010000003.1"/>
</dbReference>
<accession>A0ABN2I5G5</accession>
<reference evidence="1 2" key="1">
    <citation type="journal article" date="2019" name="Int. J. Syst. Evol. Microbiol.">
        <title>The Global Catalogue of Microorganisms (GCM) 10K type strain sequencing project: providing services to taxonomists for standard genome sequencing and annotation.</title>
        <authorList>
            <consortium name="The Broad Institute Genomics Platform"/>
            <consortium name="The Broad Institute Genome Sequencing Center for Infectious Disease"/>
            <person name="Wu L."/>
            <person name="Ma J."/>
        </authorList>
    </citation>
    <scope>NUCLEOTIDE SEQUENCE [LARGE SCALE GENOMIC DNA]</scope>
    <source>
        <strain evidence="1 2">JCM 16002</strain>
    </source>
</reference>